<feature type="transmembrane region" description="Helical" evidence="1">
    <location>
        <begin position="21"/>
        <end position="42"/>
    </location>
</feature>
<dbReference type="RefSeq" id="WP_103051137.1">
    <property type="nucleotide sequence ID" value="NZ_POWF01000001.1"/>
</dbReference>
<evidence type="ECO:0000313" key="2">
    <source>
        <dbReference type="EMBL" id="PNQ75292.1"/>
    </source>
</evidence>
<keyword evidence="1" id="KW-1133">Transmembrane helix</keyword>
<keyword evidence="3" id="KW-1185">Reference proteome</keyword>
<dbReference type="OrthoDB" id="821805at2"/>
<proteinExistence type="predicted"/>
<gene>
    <name evidence="2" type="ORF">C1T31_03935</name>
</gene>
<evidence type="ECO:0000256" key="1">
    <source>
        <dbReference type="SAM" id="Phobius"/>
    </source>
</evidence>
<reference evidence="2 3" key="1">
    <citation type="submission" date="2018-01" db="EMBL/GenBank/DDBJ databases">
        <title>The draft genome of Hanstruepera neustonica JCM19743.</title>
        <authorList>
            <person name="He R.-H."/>
            <person name="Du Z.-J."/>
        </authorList>
    </citation>
    <scope>NUCLEOTIDE SEQUENCE [LARGE SCALE GENOMIC DNA]</scope>
    <source>
        <strain evidence="2 3">JCM19743</strain>
    </source>
</reference>
<comment type="caution">
    <text evidence="2">The sequence shown here is derived from an EMBL/GenBank/DDBJ whole genome shotgun (WGS) entry which is preliminary data.</text>
</comment>
<protein>
    <submittedName>
        <fullName evidence="2">Uncharacterized protein</fullName>
    </submittedName>
</protein>
<evidence type="ECO:0000313" key="3">
    <source>
        <dbReference type="Proteomes" id="UP000236641"/>
    </source>
</evidence>
<keyword evidence="1" id="KW-0812">Transmembrane</keyword>
<keyword evidence="1" id="KW-0472">Membrane</keyword>
<sequence>MIKFFKNFIKTLLNEGKVSKYFKYAFGEILLVVIGILTDLQINNWNEKVNPNLKTTSKSFVFFRNTFS</sequence>
<organism evidence="2 3">
    <name type="scientific">Hanstruepera neustonica</name>
    <dbReference type="NCBI Taxonomy" id="1445657"/>
    <lineage>
        <taxon>Bacteria</taxon>
        <taxon>Pseudomonadati</taxon>
        <taxon>Bacteroidota</taxon>
        <taxon>Flavobacteriia</taxon>
        <taxon>Flavobacteriales</taxon>
        <taxon>Flavobacteriaceae</taxon>
        <taxon>Hanstruepera</taxon>
    </lineage>
</organism>
<dbReference type="EMBL" id="POWF01000001">
    <property type="protein sequence ID" value="PNQ75292.1"/>
    <property type="molecule type" value="Genomic_DNA"/>
</dbReference>
<dbReference type="Proteomes" id="UP000236641">
    <property type="component" value="Unassembled WGS sequence"/>
</dbReference>
<accession>A0A2K1E4T6</accession>
<dbReference type="AlphaFoldDB" id="A0A2K1E4T6"/>
<name>A0A2K1E4T6_9FLAO</name>